<reference evidence="3" key="2">
    <citation type="submission" date="2021-04" db="EMBL/GenBank/DDBJ databases">
        <authorList>
            <person name="Gilroy R."/>
        </authorList>
    </citation>
    <scope>NUCLEOTIDE SEQUENCE</scope>
    <source>
        <strain evidence="3">ChiSxjej3B15-24422</strain>
    </source>
</reference>
<dbReference type="Proteomes" id="UP000824007">
    <property type="component" value="Unassembled WGS sequence"/>
</dbReference>
<dbReference type="AlphaFoldDB" id="A0A9D1YNG6"/>
<organism evidence="3 4">
    <name type="scientific">Candidatus Eisenbergiella pullistercoris</name>
    <dbReference type="NCBI Taxonomy" id="2838555"/>
    <lineage>
        <taxon>Bacteria</taxon>
        <taxon>Bacillati</taxon>
        <taxon>Bacillota</taxon>
        <taxon>Clostridia</taxon>
        <taxon>Lachnospirales</taxon>
        <taxon>Lachnospiraceae</taxon>
        <taxon>Eisenbergiella</taxon>
    </lineage>
</organism>
<dbReference type="InterPro" id="IPR014867">
    <property type="entry name" value="Spore_coat_CotH_CotH2/3/7"/>
</dbReference>
<protein>
    <submittedName>
        <fullName evidence="3">CotH kinase family protein</fullName>
    </submittedName>
</protein>
<name>A0A9D1YNG6_9FIRM</name>
<keyword evidence="3" id="KW-0808">Transferase</keyword>
<proteinExistence type="predicted"/>
<comment type="caution">
    <text evidence="3">The sequence shown here is derived from an EMBL/GenBank/DDBJ whole genome shotgun (WGS) entry which is preliminary data.</text>
</comment>
<feature type="signal peptide" evidence="2">
    <location>
        <begin position="1"/>
        <end position="28"/>
    </location>
</feature>
<feature type="region of interest" description="Disordered" evidence="1">
    <location>
        <begin position="516"/>
        <end position="535"/>
    </location>
</feature>
<evidence type="ECO:0000313" key="4">
    <source>
        <dbReference type="Proteomes" id="UP000824007"/>
    </source>
</evidence>
<accession>A0A9D1YNG6</accession>
<evidence type="ECO:0000256" key="1">
    <source>
        <dbReference type="SAM" id="MobiDB-lite"/>
    </source>
</evidence>
<feature type="chain" id="PRO_5039652828" evidence="2">
    <location>
        <begin position="29"/>
        <end position="577"/>
    </location>
</feature>
<keyword evidence="2" id="KW-0732">Signal</keyword>
<dbReference type="EMBL" id="DXDD01000064">
    <property type="protein sequence ID" value="HIY59983.1"/>
    <property type="molecule type" value="Genomic_DNA"/>
</dbReference>
<evidence type="ECO:0000256" key="2">
    <source>
        <dbReference type="SAM" id="SignalP"/>
    </source>
</evidence>
<dbReference type="GO" id="GO:0016301">
    <property type="term" value="F:kinase activity"/>
    <property type="evidence" value="ECO:0007669"/>
    <property type="project" value="UniProtKB-KW"/>
</dbReference>
<evidence type="ECO:0000313" key="3">
    <source>
        <dbReference type="EMBL" id="HIY59983.1"/>
    </source>
</evidence>
<gene>
    <name evidence="3" type="ORF">H9831_04785</name>
</gene>
<reference evidence="3" key="1">
    <citation type="journal article" date="2021" name="PeerJ">
        <title>Extensive microbial diversity within the chicken gut microbiome revealed by metagenomics and culture.</title>
        <authorList>
            <person name="Gilroy R."/>
            <person name="Ravi A."/>
            <person name="Getino M."/>
            <person name="Pursley I."/>
            <person name="Horton D.L."/>
            <person name="Alikhan N.F."/>
            <person name="Baker D."/>
            <person name="Gharbi K."/>
            <person name="Hall N."/>
            <person name="Watson M."/>
            <person name="Adriaenssens E.M."/>
            <person name="Foster-Nyarko E."/>
            <person name="Jarju S."/>
            <person name="Secka A."/>
            <person name="Antonio M."/>
            <person name="Oren A."/>
            <person name="Chaudhuri R.R."/>
            <person name="La Ragione R."/>
            <person name="Hildebrand F."/>
            <person name="Pallen M.J."/>
        </authorList>
    </citation>
    <scope>NUCLEOTIDE SEQUENCE</scope>
    <source>
        <strain evidence="3">ChiSxjej3B15-24422</strain>
    </source>
</reference>
<keyword evidence="3" id="KW-0418">Kinase</keyword>
<sequence>MDKKWKAACLLLLLGAFSLLFLSGLKQAQTAFISIRSGGGSDAVTAQLTAGQTAVSIDARRSDTGEYYLFLPSWAAGRLVQTEGGRARLTSGENGSALLPSRLSSGQTWSFGSGQRLSVLTGSSIPSVFLTLKHDLSRIQEDKEQSDSGQAVLLDENGKTLYSGGLDRIKGRGNTSWEQDKKPYNITLSDAVLLPGMDGAASEYSLIASSDLTFLRNRISNEMGTLAGASAMPCIRVDLYINNSYEGVYELYQRITPENLGLTDLGELTAQENPGQDEENLQQLTTGRTLDDWNSSVTGKWWSYDSDPDDITGGYLLEGDNAMRYADEASGFILESGAYFVSKSPEYLSEAQYQYISSYLQECENVMRESVGGNDYQALSACIDLSSFVGKYLVEEVSKNIDCSSTSQYFYKDRNGLLHAGPVWDYDWAYGVERIQEGIDYMDPSGFSARDIPGSLIWWQLLYYNNAFYQDVVDVYASILYPWLNELVETGLMEWAEELSASAVMDYLRWGRVSEKAQPEEDTSRTPAASGPEEAAAQAYLEQVEQVRSFLSERKEFLYGEWVAAAQLSAGRQGAGT</sequence>
<dbReference type="Pfam" id="PF08757">
    <property type="entry name" value="CotH"/>
    <property type="match status" value="1"/>
</dbReference>